<evidence type="ECO:0000256" key="3">
    <source>
        <dbReference type="ARBA" id="ARBA00022801"/>
    </source>
</evidence>
<dbReference type="CDD" id="cd03893">
    <property type="entry name" value="M20_Dipept_like"/>
    <property type="match status" value="1"/>
</dbReference>
<dbReference type="Gene3D" id="3.40.630.10">
    <property type="entry name" value="Zn peptidases"/>
    <property type="match status" value="1"/>
</dbReference>
<proteinExistence type="predicted"/>
<dbReference type="InterPro" id="IPR051458">
    <property type="entry name" value="Cyt/Met_Dipeptidase"/>
</dbReference>
<evidence type="ECO:0000313" key="6">
    <source>
        <dbReference type="Proteomes" id="UP000093759"/>
    </source>
</evidence>
<dbReference type="GO" id="GO:0046872">
    <property type="term" value="F:metal ion binding"/>
    <property type="evidence" value="ECO:0007669"/>
    <property type="project" value="UniProtKB-KW"/>
</dbReference>
<feature type="domain" description="Peptidase M20 dimerisation" evidence="4">
    <location>
        <begin position="195"/>
        <end position="344"/>
    </location>
</feature>
<dbReference type="EMBL" id="LZMF01000024">
    <property type="protein sequence ID" value="OBK90324.1"/>
    <property type="molecule type" value="Genomic_DNA"/>
</dbReference>
<protein>
    <submittedName>
        <fullName evidence="5">Dipeptidase</fullName>
    </submittedName>
</protein>
<dbReference type="NCBIfam" id="NF005914">
    <property type="entry name" value="PRK07907.1"/>
    <property type="match status" value="1"/>
</dbReference>
<dbReference type="Gene3D" id="3.30.70.360">
    <property type="match status" value="1"/>
</dbReference>
<dbReference type="PANTHER" id="PTHR43270">
    <property type="entry name" value="BETA-ALA-HIS DIPEPTIDASE"/>
    <property type="match status" value="1"/>
</dbReference>
<dbReference type="Pfam" id="PF01546">
    <property type="entry name" value="Peptidase_M20"/>
    <property type="match status" value="1"/>
</dbReference>
<dbReference type="RefSeq" id="WP_065023358.1">
    <property type="nucleotide sequence ID" value="NZ_LZMF01000024.1"/>
</dbReference>
<keyword evidence="2" id="KW-0479">Metal-binding</keyword>
<reference evidence="6" key="1">
    <citation type="submission" date="2016-06" db="EMBL/GenBank/DDBJ databases">
        <authorList>
            <person name="Sutton G."/>
            <person name="Brinkac L."/>
            <person name="Sanka R."/>
            <person name="Adams M."/>
            <person name="Lau E."/>
            <person name="Garcia-Basteiro A."/>
            <person name="Lopez-Varela E."/>
            <person name="Palencia S."/>
        </authorList>
    </citation>
    <scope>NUCLEOTIDE SEQUENCE [LARGE SCALE GENOMIC DNA]</scope>
    <source>
        <strain evidence="6">1274684.2</strain>
    </source>
</reference>
<dbReference type="InterPro" id="IPR002933">
    <property type="entry name" value="Peptidase_M20"/>
</dbReference>
<comment type="caution">
    <text evidence="5">The sequence shown here is derived from an EMBL/GenBank/DDBJ whole genome shotgun (WGS) entry which is preliminary data.</text>
</comment>
<dbReference type="Proteomes" id="UP000093759">
    <property type="component" value="Unassembled WGS sequence"/>
</dbReference>
<dbReference type="InterPro" id="IPR011650">
    <property type="entry name" value="Peptidase_M20_dimer"/>
</dbReference>
<dbReference type="AlphaFoldDB" id="A0A1A3U670"/>
<name>A0A1A3U670_MYCSD</name>
<dbReference type="GO" id="GO:0008233">
    <property type="term" value="F:peptidase activity"/>
    <property type="evidence" value="ECO:0007669"/>
    <property type="project" value="UniProtKB-KW"/>
</dbReference>
<dbReference type="GO" id="GO:0006508">
    <property type="term" value="P:proteolysis"/>
    <property type="evidence" value="ECO:0007669"/>
    <property type="project" value="UniProtKB-KW"/>
</dbReference>
<keyword evidence="1" id="KW-0645">Protease</keyword>
<organism evidence="5 6">
    <name type="scientific">Mycolicibacter sinensis (strain JDM601)</name>
    <name type="common">Mycobacterium sinense</name>
    <dbReference type="NCBI Taxonomy" id="875328"/>
    <lineage>
        <taxon>Bacteria</taxon>
        <taxon>Bacillati</taxon>
        <taxon>Actinomycetota</taxon>
        <taxon>Actinomycetes</taxon>
        <taxon>Mycobacteriales</taxon>
        <taxon>Mycobacteriaceae</taxon>
        <taxon>Mycolicibacter</taxon>
    </lineage>
</organism>
<accession>A0A1A3U670</accession>
<gene>
    <name evidence="5" type="ORF">A5648_00830</name>
</gene>
<evidence type="ECO:0000259" key="4">
    <source>
        <dbReference type="Pfam" id="PF07687"/>
    </source>
</evidence>
<dbReference type="Pfam" id="PF07687">
    <property type="entry name" value="M20_dimer"/>
    <property type="match status" value="1"/>
</dbReference>
<keyword evidence="3" id="KW-0378">Hydrolase</keyword>
<sequence length="450" mass="46925">MSARRSELIQRVRDVLPSVRADLEDLVRIESVWADPARRPEVQRSAQLTADLLSQAGFPDVQIVAEGGAPAVIARYPAPDGAPTVLLYAHHDVQPEGDANQWASPPFEPTERGGRLYGRGSADDKAGIATHLAAFRAHGGRPPVGVTVFVEGEEESGSPSLGALLSAHREALSADVIIIADSDNWSTDVPALTVSLRGLADCVVEVATLDHGLHSGLWGGVVPDALTVLVRLLAGLHDDHGNVAVAGLHESTAAPVDYPPERVRADTGLLDGVTEIGSGSVPQRLWAKPAITVIGIDTTSVAASSNTLIPRARAKISMRVAPGGDAAAHLDSLTEHLQQHAPWGAQVSVTRGDIGQPYAIDATGPVYEAARAAFAQAWGVEPVNMGMGGSIPFIAEFAAAYPQATILVTGVEDPATQAHSINESLHLGVLERAATAETLLLAKLGEQASG</sequence>
<evidence type="ECO:0000256" key="2">
    <source>
        <dbReference type="ARBA" id="ARBA00022723"/>
    </source>
</evidence>
<evidence type="ECO:0000313" key="5">
    <source>
        <dbReference type="EMBL" id="OBK90324.1"/>
    </source>
</evidence>
<dbReference type="PANTHER" id="PTHR43270:SF12">
    <property type="entry name" value="SUCCINYL-DIAMINOPIMELATE DESUCCINYLASE"/>
    <property type="match status" value="1"/>
</dbReference>
<evidence type="ECO:0000256" key="1">
    <source>
        <dbReference type="ARBA" id="ARBA00022670"/>
    </source>
</evidence>
<dbReference type="SUPFAM" id="SSF53187">
    <property type="entry name" value="Zn-dependent exopeptidases"/>
    <property type="match status" value="1"/>
</dbReference>